<dbReference type="RefSeq" id="WP_025413629.1">
    <property type="nucleotide sequence ID" value="NZ_CP007129.1"/>
</dbReference>
<organism evidence="1 2">
    <name type="scientific">Gemmatirosa kalamazoonensis</name>
    <dbReference type="NCBI Taxonomy" id="861299"/>
    <lineage>
        <taxon>Bacteria</taxon>
        <taxon>Pseudomonadati</taxon>
        <taxon>Gemmatimonadota</taxon>
        <taxon>Gemmatimonadia</taxon>
        <taxon>Gemmatimonadales</taxon>
        <taxon>Gemmatimonadaceae</taxon>
        <taxon>Gemmatirosa</taxon>
    </lineage>
</organism>
<dbReference type="InParanoid" id="W0RNG5"/>
<keyword evidence="1" id="KW-0614">Plasmid</keyword>
<dbReference type="Proteomes" id="UP000019151">
    <property type="component" value="Plasmid 1"/>
</dbReference>
<sequence>MPKVCVTLRVTITGLAVYVPHEDYLQVAVLFPDARHRADEAEWKRWSEHPDKSHGVPHACYLRVDLANLALAGGTRVAAGSISRDGEGRPVWEVLYELDHAFVDFGFPVSKASRTDGRPVINAPYTDDYAPDLKLIDDLLHQTVTSSPAKEKLICRTVLQEGTLEPSTSKEKWLIAGTLKNKPQEVVVFDQSGYRNWVRTLEVDVPDGEQPIITLMIRNFDGTLRQSVPLRPVGGEINVRIANLCANNPLEWESLKVHTSPTEDLDFKWLYHLFEPRTGSWDDLLAGNLLPVPQCIRTRTGDPDDCGPTGVSGKFTIDAYDAYAPASGPSEGPNASRHPA</sequence>
<dbReference type="AlphaFoldDB" id="W0RNG5"/>
<keyword evidence="2" id="KW-1185">Reference proteome</keyword>
<geneLocation type="plasmid" evidence="1 2">
    <name>1</name>
</geneLocation>
<evidence type="ECO:0000313" key="2">
    <source>
        <dbReference type="Proteomes" id="UP000019151"/>
    </source>
</evidence>
<dbReference type="KEGG" id="gba:J421_4746"/>
<gene>
    <name evidence="1" type="ORF">J421_4746</name>
</gene>
<proteinExistence type="predicted"/>
<dbReference type="HOGENOM" id="CLU_815749_0_0_0"/>
<protein>
    <submittedName>
        <fullName evidence="1">Uncharacterized protein</fullName>
    </submittedName>
</protein>
<reference evidence="1 2" key="1">
    <citation type="journal article" date="2014" name="Genome Announc.">
        <title>Genome Sequence and Methylome of Soil Bacterium Gemmatirosa kalamazoonensis KBS708T, a Member of the Rarely Cultivated Gemmatimonadetes Phylum.</title>
        <authorList>
            <person name="Debruyn J.M."/>
            <person name="Radosevich M."/>
            <person name="Wommack K.E."/>
            <person name="Polson S.W."/>
            <person name="Hauser L.J."/>
            <person name="Fawaz M.N."/>
            <person name="Korlach J."/>
            <person name="Tsai Y.C."/>
        </authorList>
    </citation>
    <scope>NUCLEOTIDE SEQUENCE [LARGE SCALE GENOMIC DNA]</scope>
    <source>
        <strain evidence="1 2">KBS708</strain>
        <plasmid evidence="2">Plasmid 1</plasmid>
    </source>
</reference>
<name>W0RNG5_9BACT</name>
<accession>W0RNG5</accession>
<dbReference type="EMBL" id="CP007129">
    <property type="protein sequence ID" value="AHG92281.1"/>
    <property type="molecule type" value="Genomic_DNA"/>
</dbReference>
<evidence type="ECO:0000313" key="1">
    <source>
        <dbReference type="EMBL" id="AHG92281.1"/>
    </source>
</evidence>